<feature type="compositionally biased region" description="Polar residues" evidence="1">
    <location>
        <begin position="1057"/>
        <end position="1070"/>
    </location>
</feature>
<feature type="compositionally biased region" description="Low complexity" evidence="1">
    <location>
        <begin position="559"/>
        <end position="570"/>
    </location>
</feature>
<feature type="compositionally biased region" description="Basic and acidic residues" evidence="1">
    <location>
        <begin position="855"/>
        <end position="871"/>
    </location>
</feature>
<feature type="compositionally biased region" description="Low complexity" evidence="1">
    <location>
        <begin position="1524"/>
        <end position="1541"/>
    </location>
</feature>
<feature type="region of interest" description="Disordered" evidence="1">
    <location>
        <begin position="1571"/>
        <end position="1612"/>
    </location>
</feature>
<feature type="region of interest" description="Disordered" evidence="1">
    <location>
        <begin position="756"/>
        <end position="824"/>
    </location>
</feature>
<feature type="compositionally biased region" description="Polar residues" evidence="1">
    <location>
        <begin position="1782"/>
        <end position="1802"/>
    </location>
</feature>
<feature type="region of interest" description="Disordered" evidence="1">
    <location>
        <begin position="1524"/>
        <end position="1554"/>
    </location>
</feature>
<feature type="compositionally biased region" description="Polar residues" evidence="1">
    <location>
        <begin position="783"/>
        <end position="824"/>
    </location>
</feature>
<feature type="compositionally biased region" description="Basic and acidic residues" evidence="1">
    <location>
        <begin position="435"/>
        <end position="467"/>
    </location>
</feature>
<feature type="compositionally biased region" description="Pro residues" evidence="1">
    <location>
        <begin position="135"/>
        <end position="144"/>
    </location>
</feature>
<dbReference type="EMBL" id="CADCXV010000928">
    <property type="protein sequence ID" value="CAB0038909.1"/>
    <property type="molecule type" value="Genomic_DNA"/>
</dbReference>
<feature type="region of interest" description="Disordered" evidence="1">
    <location>
        <begin position="434"/>
        <end position="570"/>
    </location>
</feature>
<feature type="region of interest" description="Disordered" evidence="1">
    <location>
        <begin position="2244"/>
        <end position="2263"/>
    </location>
</feature>
<feature type="compositionally biased region" description="Low complexity" evidence="1">
    <location>
        <begin position="1885"/>
        <end position="1908"/>
    </location>
</feature>
<dbReference type="OrthoDB" id="6382824at2759"/>
<feature type="region of interest" description="Disordered" evidence="1">
    <location>
        <begin position="2025"/>
        <end position="2052"/>
    </location>
</feature>
<feature type="region of interest" description="Disordered" evidence="1">
    <location>
        <begin position="1025"/>
        <end position="1173"/>
    </location>
</feature>
<feature type="region of interest" description="Disordered" evidence="1">
    <location>
        <begin position="93"/>
        <end position="156"/>
    </location>
</feature>
<accession>A0A6H5IND1</accession>
<name>A0A6H5IND1_9HYME</name>
<feature type="region of interest" description="Disordered" evidence="1">
    <location>
        <begin position="376"/>
        <end position="407"/>
    </location>
</feature>
<feature type="compositionally biased region" description="Basic and acidic residues" evidence="1">
    <location>
        <begin position="474"/>
        <end position="558"/>
    </location>
</feature>
<feature type="compositionally biased region" description="Low complexity" evidence="1">
    <location>
        <begin position="122"/>
        <end position="134"/>
    </location>
</feature>
<feature type="compositionally biased region" description="Polar residues" evidence="1">
    <location>
        <begin position="1095"/>
        <end position="1119"/>
    </location>
</feature>
<dbReference type="Proteomes" id="UP000479190">
    <property type="component" value="Unassembled WGS sequence"/>
</dbReference>
<feature type="region of interest" description="Disordered" evidence="1">
    <location>
        <begin position="1747"/>
        <end position="1944"/>
    </location>
</feature>
<feature type="compositionally biased region" description="Polar residues" evidence="1">
    <location>
        <begin position="1413"/>
        <end position="1424"/>
    </location>
</feature>
<feature type="compositionally biased region" description="Low complexity" evidence="1">
    <location>
        <begin position="2029"/>
        <end position="2052"/>
    </location>
</feature>
<reference evidence="2 3" key="1">
    <citation type="submission" date="2020-02" db="EMBL/GenBank/DDBJ databases">
        <authorList>
            <person name="Ferguson B K."/>
        </authorList>
    </citation>
    <scope>NUCLEOTIDE SEQUENCE [LARGE SCALE GENOMIC DNA]</scope>
</reference>
<feature type="compositionally biased region" description="Low complexity" evidence="1">
    <location>
        <begin position="1025"/>
        <end position="1042"/>
    </location>
</feature>
<feature type="compositionally biased region" description="Polar residues" evidence="1">
    <location>
        <begin position="98"/>
        <end position="111"/>
    </location>
</feature>
<feature type="compositionally biased region" description="Polar residues" evidence="1">
    <location>
        <begin position="1159"/>
        <end position="1169"/>
    </location>
</feature>
<feature type="region of interest" description="Disordered" evidence="1">
    <location>
        <begin position="1969"/>
        <end position="2010"/>
    </location>
</feature>
<protein>
    <submittedName>
        <fullName evidence="2">Uncharacterized protein</fullName>
    </submittedName>
</protein>
<evidence type="ECO:0000313" key="2">
    <source>
        <dbReference type="EMBL" id="CAB0038909.1"/>
    </source>
</evidence>
<feature type="compositionally biased region" description="Basic residues" evidence="1">
    <location>
        <begin position="1684"/>
        <end position="1701"/>
    </location>
</feature>
<feature type="region of interest" description="Disordered" evidence="1">
    <location>
        <begin position="1406"/>
        <end position="1505"/>
    </location>
</feature>
<feature type="region of interest" description="Disordered" evidence="1">
    <location>
        <begin position="843"/>
        <end position="876"/>
    </location>
</feature>
<sequence length="2371" mass="264964">MMHPYILLLARLTARSRERRLGAKKKKKLEHAIASADTIGEESERERERDAFEILFGKLIHTQRIVRSKTLAWVALIGVLCQVNAQQQQQQQLPAVDSGSSRWSRQTTNSEWIPLPHPRNGQLLNQQQQQKPTPIAGPVPPPPFRTHATNNDNNPQAAGQVPVVSLPPVLQQQYHDQIHQLQQTQDSIQRLLVLQQQLKAQQNILNSNAYQPNAYSNPEQQKQALHQSTITNVQTLPSLAPEVLVPPVPSNQALPPVFQAQNFHHQHHTQQPKYKPVLSNGQINQGQHLQQHLQLPQQQQQQVFRQNLQEVSSFPRKEIPKEFPLKQQQQQQKPKIIKDEPSRFNYVTPASAQVGADQQEVQLVYVPAETLAQRGQAKLKQQAQQSSTKNLNPYRQHHEEVSVTPASPTYDAYAREILYQLQKQHEQQNAYQNFGRDKEQGRQEVVDREVENQDRLRQEVGRKEQEVARQQQEAARKEQDAMRQREAEKKRKHLQEIEEQQRQRDIESLRDAREKQRQEMRKLVAAKNKDEHDARNKHDRFSAYNKRKEASSAAKLRDQTQQSQSQNYEVQQHPNTFPQQQQFHHQHLTEVTHKNVNSVPKYKPLPTANSYSQPQAQDYYNRQQQQQMQVVETTTALPPPNQPPLSVYTNLGHHHAQVKVTDVVRALKNARSIAVLDTFGPDTPKVFIGPRNLDPPQGYAKFDLPYLSSIENNRVERNIDKLPFFVAPMSYERPGCEQDTVPGAAHRLGDRQLAGELRSQGDPDQSSSASVARDRAQLVSGHTPASSSVYATESTTPSYETSASPVFRYETSSPTPRYESSTLPPSQLTTKWRFRDYGAEKATTEAPPAFVTTSYRDDARTSSGKYNDRPSKAKSNYYSQNEVSTTPNYYNSHPKTVSSFAYETVPSTTPAYDTVEPQRQKNVVNHLFEQTFGYNRQQQQNRYQEPQQVDYQHTNQRYPVDPVGHSVSPTYYPTQTPSYDDQSQYNLPADLPAISPQLPGLVNALVEKPGQIGSSVLPAVSTIPTTIPTTTTTTTTTEAPTTVQRNRSRQRGRVTASRATTTTQSPQSYRGGNAERPTRRPVNRSRSRFTTTTTEQYQEVNDNSQNSYEPTRRNPSTTPKYEEQQDSGKGLRKTTPKSSFNFRFGEYEQEDERDDGLRRSTTPRSQLYQREQLETESIPTKFIEKQREQVNQQQVSIDEVSVSNPSYQQDDYSTVSTASPTPTEVTYQQQQYNVGSQGIGADSLLPLAGLEYTSRKVTLAPQVYSSSSAAYDDTPSTVTEHYRYSTTRDYPYYSSSTAGRTESPVYETVPTTDLPREQYSPVYQSSHEATPRPIYRDEQQVEEEQPIYQPIPQDKQEDYTYQTTEAEQIAEVSGATIVCLCLVLLLSLAMRYYTVDHYPNYDNNDHHHHYNDGSTNDGNPSEGTRSLRRPPGPTRAAGGHHSDETARRRERVRALQRGESGPRSGPRQTHVVVRSGGGSSTRQRSTASETAPAGDGRRSDRGPGVREHPFVVVVVVVAHRYTTTTTPSPATFTPTTTAASSEEQQQQRGGLESTEDVAQDYGFIKNHKPNYKLSANAKPSSSQSSQSVESNESSSSGVASNENSNSNSPQSQILKNRSKYLNAARRQPGSFAGRSTTTTANASPSTTTPRSSEESTTRRVYLRQRQPQLANSANANEEAVRQGKTQRPRLRKGGIGGRRRVSTTTTTSTEASVEDTNELPQGQDNADDSRYPQDFVLNYGATQSFHRDDYDQAQLASDSARSRSQHSRSRTSPGRHSDIYGSESQWSTKFNGNSYQQPNSFDANEEKPSSSVDAEKAGGTLPENSGSDDSSSNSSTSASTEETTNLTSSEESAKKTLSSMTEDFGKKQTENGTQEEEIKEPAQGTEVSSTPEGSTSTSTTTESTSTTTAKALYGKYSGKKGTQRRKRLRSRPKPTPNTRHLQTSTLIDESIVSIGSTEFRNFYVSTRQPYWRPRGTAPPSTTTTQSTTPSTSTTVTTTTTTTEAPTTEEKSAFESFLDKMLGESEDEATMTTEVPSTEPSSSTTPSSTSMSPEDIWTMAAATDMPFDEDTMTTLSEQSYNNNDDNDDERSGYTTINDDGTEMPTTVYVAPTTTAKPSTTQSTTTTTTTTTTPKPTTQEDDDSKSVENSVSSISQENSLNFFANKSPAPQGVSAIEESRRRRPSQESRSKWSEVRYPTDKSLFKWNPKSNQTGSSTEENSSSQSTEQKPDNNQVSDYVQAIFESIKSADQEPQAAKPYQSSRQEKELLTEPLTVFKTSVSSSSRVVAGQPQVVSFSQLRDAKTKGTSGSARTVTFGPFVPSLGVDKLSGIPTKKVPSSLDAKSLKNVDAAATKADQMTEICYRGRCVMKGAR</sequence>
<feature type="compositionally biased region" description="Low complexity" evidence="1">
    <location>
        <begin position="1469"/>
        <end position="1488"/>
    </location>
</feature>
<evidence type="ECO:0000313" key="3">
    <source>
        <dbReference type="Proteomes" id="UP000479190"/>
    </source>
</evidence>
<feature type="compositionally biased region" description="Low complexity" evidence="1">
    <location>
        <begin position="2103"/>
        <end position="2135"/>
    </location>
</feature>
<feature type="compositionally biased region" description="Low complexity" evidence="1">
    <location>
        <begin position="1574"/>
        <end position="1611"/>
    </location>
</feature>
<feature type="region of interest" description="Disordered" evidence="1">
    <location>
        <begin position="2075"/>
        <end position="2231"/>
    </location>
</feature>
<feature type="compositionally biased region" description="Low complexity" evidence="1">
    <location>
        <begin position="1634"/>
        <end position="1650"/>
    </location>
</feature>
<feature type="compositionally biased region" description="Polar residues" evidence="1">
    <location>
        <begin position="1665"/>
        <end position="1675"/>
    </location>
</feature>
<feature type="compositionally biased region" description="Basic and acidic residues" evidence="1">
    <location>
        <begin position="2175"/>
        <end position="2201"/>
    </location>
</feature>
<feature type="compositionally biased region" description="Basic and acidic residues" evidence="1">
    <location>
        <begin position="1804"/>
        <end position="1816"/>
    </location>
</feature>
<feature type="region of interest" description="Disordered" evidence="1">
    <location>
        <begin position="1627"/>
        <end position="1732"/>
    </location>
</feature>
<feature type="compositionally biased region" description="Basic residues" evidence="1">
    <location>
        <begin position="1917"/>
        <end position="1932"/>
    </location>
</feature>
<organism evidence="2 3">
    <name type="scientific">Trichogramma brassicae</name>
    <dbReference type="NCBI Taxonomy" id="86971"/>
    <lineage>
        <taxon>Eukaryota</taxon>
        <taxon>Metazoa</taxon>
        <taxon>Ecdysozoa</taxon>
        <taxon>Arthropoda</taxon>
        <taxon>Hexapoda</taxon>
        <taxon>Insecta</taxon>
        <taxon>Pterygota</taxon>
        <taxon>Neoptera</taxon>
        <taxon>Endopterygota</taxon>
        <taxon>Hymenoptera</taxon>
        <taxon>Apocrita</taxon>
        <taxon>Proctotrupomorpha</taxon>
        <taxon>Chalcidoidea</taxon>
        <taxon>Trichogrammatidae</taxon>
        <taxon>Trichogramma</taxon>
    </lineage>
</organism>
<feature type="compositionally biased region" description="Low complexity" evidence="1">
    <location>
        <begin position="1977"/>
        <end position="2005"/>
    </location>
</feature>
<feature type="compositionally biased region" description="Basic and acidic residues" evidence="1">
    <location>
        <begin position="1495"/>
        <end position="1505"/>
    </location>
</feature>
<keyword evidence="3" id="KW-1185">Reference proteome</keyword>
<feature type="compositionally biased region" description="Low complexity" evidence="1">
    <location>
        <begin position="2145"/>
        <end position="2159"/>
    </location>
</feature>
<gene>
    <name evidence="2" type="ORF">TBRA_LOCUS10676</name>
</gene>
<feature type="compositionally biased region" description="Low complexity" evidence="1">
    <location>
        <begin position="1823"/>
        <end position="1850"/>
    </location>
</feature>
<feature type="compositionally biased region" description="Polar residues" evidence="1">
    <location>
        <begin position="147"/>
        <end position="156"/>
    </location>
</feature>
<evidence type="ECO:0000256" key="1">
    <source>
        <dbReference type="SAM" id="MobiDB-lite"/>
    </source>
</evidence>
<feature type="compositionally biased region" description="Low complexity" evidence="1">
    <location>
        <begin position="376"/>
        <end position="385"/>
    </location>
</feature>
<proteinExistence type="predicted"/>
<feature type="compositionally biased region" description="Low complexity" evidence="1">
    <location>
        <begin position="2208"/>
        <end position="2225"/>
    </location>
</feature>